<organism evidence="2 3">
    <name type="scientific">Rhodovarius crocodyli</name>
    <dbReference type="NCBI Taxonomy" id="1979269"/>
    <lineage>
        <taxon>Bacteria</taxon>
        <taxon>Pseudomonadati</taxon>
        <taxon>Pseudomonadota</taxon>
        <taxon>Alphaproteobacteria</taxon>
        <taxon>Acetobacterales</taxon>
        <taxon>Roseomonadaceae</taxon>
        <taxon>Rhodovarius</taxon>
    </lineage>
</organism>
<evidence type="ECO:0000259" key="1">
    <source>
        <dbReference type="PROSITE" id="PS50263"/>
    </source>
</evidence>
<dbReference type="PANTHER" id="PTHR23088">
    <property type="entry name" value="NITRILASE-RELATED"/>
    <property type="match status" value="1"/>
</dbReference>
<dbReference type="OrthoDB" id="9811121at2"/>
<dbReference type="CDD" id="cd07574">
    <property type="entry name" value="nitrilase_Rim1_like"/>
    <property type="match status" value="1"/>
</dbReference>
<dbReference type="Proteomes" id="UP000282957">
    <property type="component" value="Unassembled WGS sequence"/>
</dbReference>
<protein>
    <submittedName>
        <fullName evidence="2">Carbon-nitrogen hydrolase</fullName>
    </submittedName>
</protein>
<dbReference type="SUPFAM" id="SSF56317">
    <property type="entry name" value="Carbon-nitrogen hydrolase"/>
    <property type="match status" value="1"/>
</dbReference>
<proteinExistence type="predicted"/>
<dbReference type="EMBL" id="SACL01000002">
    <property type="protein sequence ID" value="RVT97813.1"/>
    <property type="molecule type" value="Genomic_DNA"/>
</dbReference>
<dbReference type="PROSITE" id="PS50263">
    <property type="entry name" value="CN_HYDROLASE"/>
    <property type="match status" value="1"/>
</dbReference>
<evidence type="ECO:0000313" key="2">
    <source>
        <dbReference type="EMBL" id="RVT97813.1"/>
    </source>
</evidence>
<dbReference type="InterPro" id="IPR003010">
    <property type="entry name" value="C-N_Hydrolase"/>
</dbReference>
<dbReference type="Pfam" id="PF00795">
    <property type="entry name" value="CN_hydrolase"/>
    <property type="match status" value="1"/>
</dbReference>
<comment type="caution">
    <text evidence="2">The sequence shown here is derived from an EMBL/GenBank/DDBJ whole genome shotgun (WGS) entry which is preliminary data.</text>
</comment>
<dbReference type="GO" id="GO:0016787">
    <property type="term" value="F:hydrolase activity"/>
    <property type="evidence" value="ECO:0007669"/>
    <property type="project" value="UniProtKB-KW"/>
</dbReference>
<keyword evidence="3" id="KW-1185">Reference proteome</keyword>
<accession>A0A437MJK7</accession>
<dbReference type="Gene3D" id="3.60.110.10">
    <property type="entry name" value="Carbon-nitrogen hydrolase"/>
    <property type="match status" value="1"/>
</dbReference>
<dbReference type="InterPro" id="IPR036526">
    <property type="entry name" value="C-N_Hydrolase_sf"/>
</dbReference>
<reference evidence="2 3" key="1">
    <citation type="submission" date="2019-01" db="EMBL/GenBank/DDBJ databases">
        <authorList>
            <person name="Chen W.-M."/>
        </authorList>
    </citation>
    <scope>NUCLEOTIDE SEQUENCE [LARGE SCALE GENOMIC DNA]</scope>
    <source>
        <strain evidence="2 3">CCP-6</strain>
    </source>
</reference>
<sequence length="293" mass="31551">MDPRAVRLATLAWKVERHASLAAYAARLDALVAEAAPRADLLLMPEYASMELAPTLAAEPGEAAELVAMVDAYDEVLAAMRAAAVRHKVWLQPGTLPMRSGGIIINRAPLIRPDGSLAFQDKWQMTRFENERWGVSRGASPRVFDTPWGLVGISICYDSEFPKHVRTQVEAGAWLVLVPTCTDSLAGFTRVAISARARAIENQCILAVAPTVGSAPWSSALDENVGAAGVYGPADRGFPDDGIIAEGALNAPGWVYAEIDAGMVETVRREGAVLNHRDWPRAPIEPVTRAVFS</sequence>
<name>A0A437MJK7_9PROT</name>
<dbReference type="AlphaFoldDB" id="A0A437MJK7"/>
<gene>
    <name evidence="2" type="ORF">EOD42_08425</name>
</gene>
<evidence type="ECO:0000313" key="3">
    <source>
        <dbReference type="Proteomes" id="UP000282957"/>
    </source>
</evidence>
<keyword evidence="2" id="KW-0378">Hydrolase</keyword>
<feature type="domain" description="CN hydrolase" evidence="1">
    <location>
        <begin position="6"/>
        <end position="261"/>
    </location>
</feature>
<dbReference type="PANTHER" id="PTHR23088:SF50">
    <property type="entry name" value="HYDROLASE YHCX"/>
    <property type="match status" value="1"/>
</dbReference>